<dbReference type="EMBL" id="JAGQLG010000060">
    <property type="protein sequence ID" value="MCA9382095.1"/>
    <property type="molecule type" value="Genomic_DNA"/>
</dbReference>
<keyword evidence="2" id="KW-0378">Hydrolase</keyword>
<reference evidence="6" key="1">
    <citation type="submission" date="2020-04" db="EMBL/GenBank/DDBJ databases">
        <authorList>
            <person name="Zhang T."/>
        </authorList>
    </citation>
    <scope>NUCLEOTIDE SEQUENCE</scope>
    <source>
        <strain evidence="6">HKST-UBA10</strain>
    </source>
</reference>
<organism evidence="6 7">
    <name type="scientific">Candidatus Dojkabacteria bacterium</name>
    <dbReference type="NCBI Taxonomy" id="2099670"/>
    <lineage>
        <taxon>Bacteria</taxon>
        <taxon>Candidatus Dojkabacteria</taxon>
    </lineage>
</organism>
<dbReference type="AlphaFoldDB" id="A0A955RI68"/>
<dbReference type="PANTHER" id="PTHR43343:SF3">
    <property type="entry name" value="PROTEASE DO-LIKE 8, CHLOROPLASTIC"/>
    <property type="match status" value="1"/>
</dbReference>
<dbReference type="PANTHER" id="PTHR43343">
    <property type="entry name" value="PEPTIDASE S12"/>
    <property type="match status" value="1"/>
</dbReference>
<dbReference type="Gene3D" id="2.30.42.10">
    <property type="match status" value="1"/>
</dbReference>
<dbReference type="Pfam" id="PF13365">
    <property type="entry name" value="Trypsin_2"/>
    <property type="match status" value="1"/>
</dbReference>
<dbReference type="InterPro" id="IPR001478">
    <property type="entry name" value="PDZ"/>
</dbReference>
<dbReference type="InterPro" id="IPR036034">
    <property type="entry name" value="PDZ_sf"/>
</dbReference>
<keyword evidence="4" id="KW-0472">Membrane</keyword>
<evidence type="ECO:0000313" key="7">
    <source>
        <dbReference type="Proteomes" id="UP000782843"/>
    </source>
</evidence>
<protein>
    <submittedName>
        <fullName evidence="6">Trypsin-like peptidase domain-containing protein</fullName>
    </submittedName>
</protein>
<keyword evidence="4" id="KW-0812">Transmembrane</keyword>
<keyword evidence="1" id="KW-0645">Protease</keyword>
<dbReference type="InterPro" id="IPR001940">
    <property type="entry name" value="Peptidase_S1C"/>
</dbReference>
<dbReference type="PROSITE" id="PS50106">
    <property type="entry name" value="PDZ"/>
    <property type="match status" value="1"/>
</dbReference>
<evidence type="ECO:0000256" key="1">
    <source>
        <dbReference type="ARBA" id="ARBA00022670"/>
    </source>
</evidence>
<dbReference type="Pfam" id="PF13180">
    <property type="entry name" value="PDZ_2"/>
    <property type="match status" value="1"/>
</dbReference>
<gene>
    <name evidence="6" type="ORF">KC660_01665</name>
</gene>
<feature type="region of interest" description="Disordered" evidence="3">
    <location>
        <begin position="1"/>
        <end position="40"/>
    </location>
</feature>
<dbReference type="Gene3D" id="2.40.10.120">
    <property type="match status" value="1"/>
</dbReference>
<sequence>MENQTKQNPVEKVEPAMAQPSNTVNSNSNLTATSGKKKKSGCMKWGCLGGIILLIIFACSATGFGMWYGGYIQSWSCKLVTQGSPAYDTLKCINYNDDSSNGINSNSNNNNTEGNATNPANSDDIVSLVNETKDAVVSISITSERFDFQTGQGSVVSDDIGTGFIIESDGLIVTNQHVVSDQSAEYSVYVPGKTDPYKAVSILRDESDDIAFIKIEATGLPTLKLGNSDKLALGESVIAIGNPLGNRGTVTSGIISGLDRSVQVSQGGNSGFNYRGALQEFEGVIQTDAAINPGNSGGPLIDMNAEVVGINFATSSGVNNISFALPINRIKPRIDEYKTTGKFSKPYLGVSYQPISQIEAQFYDNVVPGALVQSVVAGSPAEKAGVQKFDIITEIDGKDASSSLSTMVQGYEVGDTVTLTVYRDGKTMKIKVKLEEGS</sequence>
<accession>A0A955RI68</accession>
<dbReference type="SUPFAM" id="SSF50156">
    <property type="entry name" value="PDZ domain-like"/>
    <property type="match status" value="1"/>
</dbReference>
<dbReference type="InterPro" id="IPR051201">
    <property type="entry name" value="Chloro_Bact_Ser_Proteases"/>
</dbReference>
<dbReference type="GO" id="GO:0004252">
    <property type="term" value="F:serine-type endopeptidase activity"/>
    <property type="evidence" value="ECO:0007669"/>
    <property type="project" value="InterPro"/>
</dbReference>
<proteinExistence type="predicted"/>
<dbReference type="Proteomes" id="UP000782843">
    <property type="component" value="Unassembled WGS sequence"/>
</dbReference>
<comment type="caution">
    <text evidence="6">The sequence shown here is derived from an EMBL/GenBank/DDBJ whole genome shotgun (WGS) entry which is preliminary data.</text>
</comment>
<dbReference type="SUPFAM" id="SSF50494">
    <property type="entry name" value="Trypsin-like serine proteases"/>
    <property type="match status" value="1"/>
</dbReference>
<evidence type="ECO:0000256" key="3">
    <source>
        <dbReference type="SAM" id="MobiDB-lite"/>
    </source>
</evidence>
<evidence type="ECO:0000256" key="4">
    <source>
        <dbReference type="SAM" id="Phobius"/>
    </source>
</evidence>
<evidence type="ECO:0000259" key="5">
    <source>
        <dbReference type="PROSITE" id="PS50106"/>
    </source>
</evidence>
<dbReference type="PRINTS" id="PR00834">
    <property type="entry name" value="PROTEASES2C"/>
</dbReference>
<dbReference type="GO" id="GO:0006508">
    <property type="term" value="P:proteolysis"/>
    <property type="evidence" value="ECO:0007669"/>
    <property type="project" value="UniProtKB-KW"/>
</dbReference>
<name>A0A955RI68_9BACT</name>
<evidence type="ECO:0000256" key="2">
    <source>
        <dbReference type="ARBA" id="ARBA00022801"/>
    </source>
</evidence>
<feature type="compositionally biased region" description="Polar residues" evidence="3">
    <location>
        <begin position="19"/>
        <end position="34"/>
    </location>
</feature>
<reference evidence="6" key="2">
    <citation type="journal article" date="2021" name="Microbiome">
        <title>Successional dynamics and alternative stable states in a saline activated sludge microbial community over 9 years.</title>
        <authorList>
            <person name="Wang Y."/>
            <person name="Ye J."/>
            <person name="Ju F."/>
            <person name="Liu L."/>
            <person name="Boyd J.A."/>
            <person name="Deng Y."/>
            <person name="Parks D.H."/>
            <person name="Jiang X."/>
            <person name="Yin X."/>
            <person name="Woodcroft B.J."/>
            <person name="Tyson G.W."/>
            <person name="Hugenholtz P."/>
            <person name="Polz M.F."/>
            <person name="Zhang T."/>
        </authorList>
    </citation>
    <scope>NUCLEOTIDE SEQUENCE</scope>
    <source>
        <strain evidence="6">HKST-UBA10</strain>
    </source>
</reference>
<dbReference type="SMART" id="SM00228">
    <property type="entry name" value="PDZ"/>
    <property type="match status" value="1"/>
</dbReference>
<feature type="domain" description="PDZ" evidence="5">
    <location>
        <begin position="333"/>
        <end position="425"/>
    </location>
</feature>
<dbReference type="InterPro" id="IPR009003">
    <property type="entry name" value="Peptidase_S1_PA"/>
</dbReference>
<keyword evidence="4" id="KW-1133">Transmembrane helix</keyword>
<evidence type="ECO:0000313" key="6">
    <source>
        <dbReference type="EMBL" id="MCA9382095.1"/>
    </source>
</evidence>
<feature type="transmembrane region" description="Helical" evidence="4">
    <location>
        <begin position="45"/>
        <end position="68"/>
    </location>
</feature>